<keyword evidence="3" id="KW-1185">Reference proteome</keyword>
<keyword evidence="1" id="KW-1133">Transmembrane helix</keyword>
<protein>
    <submittedName>
        <fullName evidence="2">Uncharacterized protein</fullName>
    </submittedName>
</protein>
<proteinExistence type="predicted"/>
<evidence type="ECO:0000313" key="3">
    <source>
        <dbReference type="Proteomes" id="UP001151760"/>
    </source>
</evidence>
<organism evidence="2 3">
    <name type="scientific">Tanacetum coccineum</name>
    <dbReference type="NCBI Taxonomy" id="301880"/>
    <lineage>
        <taxon>Eukaryota</taxon>
        <taxon>Viridiplantae</taxon>
        <taxon>Streptophyta</taxon>
        <taxon>Embryophyta</taxon>
        <taxon>Tracheophyta</taxon>
        <taxon>Spermatophyta</taxon>
        <taxon>Magnoliopsida</taxon>
        <taxon>eudicotyledons</taxon>
        <taxon>Gunneridae</taxon>
        <taxon>Pentapetalae</taxon>
        <taxon>asterids</taxon>
        <taxon>campanulids</taxon>
        <taxon>Asterales</taxon>
        <taxon>Asteraceae</taxon>
        <taxon>Asteroideae</taxon>
        <taxon>Anthemideae</taxon>
        <taxon>Anthemidinae</taxon>
        <taxon>Tanacetum</taxon>
    </lineage>
</organism>
<reference evidence="2" key="1">
    <citation type="journal article" date="2022" name="Int. J. Mol. Sci.">
        <title>Draft Genome of Tanacetum Coccineum: Genomic Comparison of Closely Related Tanacetum-Family Plants.</title>
        <authorList>
            <person name="Yamashiro T."/>
            <person name="Shiraishi A."/>
            <person name="Nakayama K."/>
            <person name="Satake H."/>
        </authorList>
    </citation>
    <scope>NUCLEOTIDE SEQUENCE</scope>
</reference>
<sequence length="129" mass="14975">MVIIFRFFYGHPVQSLASLNIFLDFLAIILIALYEKIKRSDEDFIEIGSAKDERMIKEMNEKGIDYSKNESVKEESKEEEAVWSLRYWSLEDGICFSWLVKEDIPFKGVIAIELLDLGLEDKRESSSAL</sequence>
<comment type="caution">
    <text evidence="2">The sequence shown here is derived from an EMBL/GenBank/DDBJ whole genome shotgun (WGS) entry which is preliminary data.</text>
</comment>
<keyword evidence="1" id="KW-0812">Transmembrane</keyword>
<feature type="transmembrane region" description="Helical" evidence="1">
    <location>
        <begin position="15"/>
        <end position="34"/>
    </location>
</feature>
<accession>A0ABQ5JD36</accession>
<keyword evidence="1" id="KW-0472">Membrane</keyword>
<name>A0ABQ5JD36_9ASTR</name>
<gene>
    <name evidence="2" type="ORF">Tco_1131799</name>
</gene>
<evidence type="ECO:0000313" key="2">
    <source>
        <dbReference type="EMBL" id="GJU09403.1"/>
    </source>
</evidence>
<reference evidence="2" key="2">
    <citation type="submission" date="2022-01" db="EMBL/GenBank/DDBJ databases">
        <authorList>
            <person name="Yamashiro T."/>
            <person name="Shiraishi A."/>
            <person name="Satake H."/>
            <person name="Nakayama K."/>
        </authorList>
    </citation>
    <scope>NUCLEOTIDE SEQUENCE</scope>
</reference>
<evidence type="ECO:0000256" key="1">
    <source>
        <dbReference type="SAM" id="Phobius"/>
    </source>
</evidence>
<dbReference type="Proteomes" id="UP001151760">
    <property type="component" value="Unassembled WGS sequence"/>
</dbReference>
<dbReference type="EMBL" id="BQNB010021724">
    <property type="protein sequence ID" value="GJU09403.1"/>
    <property type="molecule type" value="Genomic_DNA"/>
</dbReference>